<reference evidence="3 4" key="1">
    <citation type="submission" date="2017-06" db="EMBL/GenBank/DDBJ databases">
        <title>Herbaspirillum phytohormonus sp. nov., isolated from the root nodule of Robinia pseudoacacia in lead-zinc mine.</title>
        <authorList>
            <person name="Fan M."/>
            <person name="Lin Y."/>
        </authorList>
    </citation>
    <scope>NUCLEOTIDE SEQUENCE [LARGE SCALE GENOMIC DNA]</scope>
    <source>
        <strain evidence="3 4">HZ10</strain>
    </source>
</reference>
<dbReference type="SUPFAM" id="SSF54427">
    <property type="entry name" value="NTF2-like"/>
    <property type="match status" value="1"/>
</dbReference>
<comment type="caution">
    <text evidence="3">The sequence shown here is derived from an EMBL/GenBank/DDBJ whole genome shotgun (WGS) entry which is preliminary data.</text>
</comment>
<proteinExistence type="predicted"/>
<dbReference type="Pfam" id="PF08238">
    <property type="entry name" value="Sel1"/>
    <property type="match status" value="4"/>
</dbReference>
<dbReference type="PANTHER" id="PTHR11102">
    <property type="entry name" value="SEL-1-LIKE PROTEIN"/>
    <property type="match status" value="1"/>
</dbReference>
<dbReference type="InterPro" id="IPR056203">
    <property type="entry name" value="Cds6_C"/>
</dbReference>
<organism evidence="3 4">
    <name type="scientific">Herbaspirillum robiniae</name>
    <dbReference type="NCBI Taxonomy" id="2014887"/>
    <lineage>
        <taxon>Bacteria</taxon>
        <taxon>Pseudomonadati</taxon>
        <taxon>Pseudomonadota</taxon>
        <taxon>Betaproteobacteria</taxon>
        <taxon>Burkholderiales</taxon>
        <taxon>Oxalobacteraceae</taxon>
        <taxon>Herbaspirillum</taxon>
    </lineage>
</organism>
<dbReference type="PANTHER" id="PTHR11102:SF160">
    <property type="entry name" value="ERAD-ASSOCIATED E3 UBIQUITIN-PROTEIN LIGASE COMPONENT HRD3"/>
    <property type="match status" value="1"/>
</dbReference>
<evidence type="ECO:0000313" key="4">
    <source>
        <dbReference type="Proteomes" id="UP000197596"/>
    </source>
</evidence>
<dbReference type="SUPFAM" id="SSF81901">
    <property type="entry name" value="HCP-like"/>
    <property type="match status" value="1"/>
</dbReference>
<evidence type="ECO:0000259" key="2">
    <source>
        <dbReference type="Pfam" id="PF24125"/>
    </source>
</evidence>
<name>A0A246WQP1_9BURK</name>
<dbReference type="Pfam" id="PF24125">
    <property type="entry name" value="Cds6_C"/>
    <property type="match status" value="1"/>
</dbReference>
<evidence type="ECO:0000313" key="3">
    <source>
        <dbReference type="EMBL" id="OWY28694.1"/>
    </source>
</evidence>
<dbReference type="AlphaFoldDB" id="A0A246WQP1"/>
<dbReference type="SMART" id="SM00671">
    <property type="entry name" value="SEL1"/>
    <property type="match status" value="4"/>
</dbReference>
<feature type="chain" id="PRO_5012354403" description="Cds6 C-terminal domain-containing protein" evidence="1">
    <location>
        <begin position="25"/>
        <end position="366"/>
    </location>
</feature>
<feature type="domain" description="Cds6 C-terminal" evidence="2">
    <location>
        <begin position="250"/>
        <end position="353"/>
    </location>
</feature>
<dbReference type="Gene3D" id="3.10.450.50">
    <property type="match status" value="1"/>
</dbReference>
<dbReference type="Proteomes" id="UP000197596">
    <property type="component" value="Unassembled WGS sequence"/>
</dbReference>
<dbReference type="EMBL" id="NJGU01000006">
    <property type="protein sequence ID" value="OWY28694.1"/>
    <property type="molecule type" value="Genomic_DNA"/>
</dbReference>
<dbReference type="InterPro" id="IPR032710">
    <property type="entry name" value="NTF2-like_dom_sf"/>
</dbReference>
<protein>
    <recommendedName>
        <fullName evidence="2">Cds6 C-terminal domain-containing protein</fullName>
    </recommendedName>
</protein>
<dbReference type="InterPro" id="IPR006597">
    <property type="entry name" value="Sel1-like"/>
</dbReference>
<sequence length="366" mass="39002">MNNIKIWQTCALLALCQIPLHSPAQTNSARANAQAEGPATLSAEVEKLGKAASGGDAEAQYRLAQKYSTGSGLPRSTQTAVFWLAKAAAQGHVAAQATLGTSYLVGEGTNKDMPMAIHWLTKAAQQDNVLAQTNLGAIYLNGDNTPQNFQQALFWLEKAASQGAPLAQYSLGKMYQHGYGVRTDEAIAAQWFNKALQQNYPPAREALAELSKRATGEKNPATTSAAPAVKVTQAASVGPADAAAAERDAILGTIQGWALAWSGRKTDDYLGYYAESFIPANGESRGAWAAQRRTRIGGKSHIAVSVSSPEINVRGTVASVVFLQKYSSDQLAETSKKKLILVRQESGWKIQQESAEKISAKATGQH</sequence>
<gene>
    <name evidence="3" type="ORF">CEJ42_11960</name>
</gene>
<dbReference type="InterPro" id="IPR011990">
    <property type="entry name" value="TPR-like_helical_dom_sf"/>
</dbReference>
<accession>A0A246WQP1</accession>
<keyword evidence="1" id="KW-0732">Signal</keyword>
<feature type="signal peptide" evidence="1">
    <location>
        <begin position="1"/>
        <end position="24"/>
    </location>
</feature>
<dbReference type="Gene3D" id="1.25.40.10">
    <property type="entry name" value="Tetratricopeptide repeat domain"/>
    <property type="match status" value="1"/>
</dbReference>
<evidence type="ECO:0000256" key="1">
    <source>
        <dbReference type="SAM" id="SignalP"/>
    </source>
</evidence>
<dbReference type="InterPro" id="IPR050767">
    <property type="entry name" value="Sel1_AlgK"/>
</dbReference>